<dbReference type="PROSITE" id="PS00065">
    <property type="entry name" value="D_2_HYDROXYACID_DH_1"/>
    <property type="match status" value="1"/>
</dbReference>
<dbReference type="InterPro" id="IPR029752">
    <property type="entry name" value="D-isomer_DH_CS1"/>
</dbReference>
<geneLocation type="plasmid" evidence="6 7">
    <name>p1unnamed</name>
</geneLocation>
<comment type="similarity">
    <text evidence="1 4">Belongs to the D-isomer specific 2-hydroxyacid dehydrogenase family.</text>
</comment>
<dbReference type="PROSITE" id="PS00671">
    <property type="entry name" value="D_2_HYDROXYACID_DH_3"/>
    <property type="match status" value="1"/>
</dbReference>
<dbReference type="Gene3D" id="3.40.50.720">
    <property type="entry name" value="NAD(P)-binding Rossmann-like Domain"/>
    <property type="match status" value="2"/>
</dbReference>
<organism evidence="6 7">
    <name type="scientific">Nicoliella spurrieriana</name>
    <dbReference type="NCBI Taxonomy" id="2925830"/>
    <lineage>
        <taxon>Bacteria</taxon>
        <taxon>Bacillati</taxon>
        <taxon>Bacillota</taxon>
        <taxon>Bacilli</taxon>
        <taxon>Lactobacillales</taxon>
        <taxon>Lactobacillaceae</taxon>
        <taxon>Nicoliella</taxon>
    </lineage>
</organism>
<dbReference type="Pfam" id="PF02826">
    <property type="entry name" value="2-Hacid_dh_C"/>
    <property type="match status" value="1"/>
</dbReference>
<evidence type="ECO:0000256" key="2">
    <source>
        <dbReference type="ARBA" id="ARBA00023002"/>
    </source>
</evidence>
<dbReference type="Pfam" id="PF00389">
    <property type="entry name" value="2-Hacid_dh"/>
    <property type="match status" value="1"/>
</dbReference>
<dbReference type="InterPro" id="IPR006140">
    <property type="entry name" value="D-isomer_DH_NAD-bd"/>
</dbReference>
<dbReference type="InterPro" id="IPR015878">
    <property type="entry name" value="Ado_hCys_hydrolase_NAD-bd"/>
</dbReference>
<dbReference type="SUPFAM" id="SSF51735">
    <property type="entry name" value="NAD(P)-binding Rossmann-fold domains"/>
    <property type="match status" value="1"/>
</dbReference>
<reference evidence="6" key="1">
    <citation type="journal article" date="2022" name="Int. J. Syst. Evol. Microbiol.">
        <title>Apilactobacillus apisilvae sp. nov., Nicolia spurrieriana gen. nov. sp. nov., Bombilactobacillus folatiphilus sp. nov. and Bombilactobacillus thymidiniphilus sp. nov., four new lactic acid bacterial isolates from stingless bees Tetragonula carbonaria and Austroplebeia australis.</title>
        <authorList>
            <person name="Oliphant S.A."/>
            <person name="Watson-Haigh N.S."/>
            <person name="Sumby K.M."/>
            <person name="Gardner J."/>
            <person name="Groom S."/>
            <person name="Jiranek V."/>
        </authorList>
    </citation>
    <scope>NUCLEOTIDE SEQUENCE</scope>
    <source>
        <strain evidence="6">SGEP1_A5</strain>
    </source>
</reference>
<sequence>MTKKVLLTPAIDQFIDQRMKDNNIEPVVLASQKPDDILKQAKDVDGIILMEGAFPNSMFDQLPNLKIVARQGVGYNNVDLDVAAQHGVWVTNTPGGNSVAVAEYVMNDLLTLAKDSYNVSHSMREGDSEYGQNKMAIQISGKTLGIIGYGHIGEAVAKMAAGFGMNVLIYNRTPRDTPYGKMVSKDEIFKTADFITLHLPAVKGTINTVAKDEFKLMKNSAYLLNLGRGPLVNESDLVAALKNHEIAGAALDVYDEEPLPMDSPLRDFKNVFLTPHCAGHSKEAWSQMANTALDNVMNVFNAQKPVTPVNEVK</sequence>
<evidence type="ECO:0000256" key="3">
    <source>
        <dbReference type="ARBA" id="ARBA00023027"/>
    </source>
</evidence>
<name>A0A976RQM8_9LACO</name>
<feature type="domain" description="S-adenosyl-L-homocysteine hydrolase NAD binding" evidence="5">
    <location>
        <begin position="128"/>
        <end position="296"/>
    </location>
</feature>
<dbReference type="FunFam" id="3.40.50.720:FF:000041">
    <property type="entry name" value="D-3-phosphoglycerate dehydrogenase"/>
    <property type="match status" value="1"/>
</dbReference>
<dbReference type="SUPFAM" id="SSF52283">
    <property type="entry name" value="Formate/glycerate dehydrogenase catalytic domain-like"/>
    <property type="match status" value="1"/>
</dbReference>
<dbReference type="GO" id="GO:0004617">
    <property type="term" value="F:phosphoglycerate dehydrogenase activity"/>
    <property type="evidence" value="ECO:0007669"/>
    <property type="project" value="UniProtKB-ARBA"/>
</dbReference>
<dbReference type="KEGG" id="lbe:MOO44_01150"/>
<protein>
    <submittedName>
        <fullName evidence="6">Phosphoglycerate dehydrogenase</fullName>
    </submittedName>
</protein>
<dbReference type="PANTHER" id="PTHR43761">
    <property type="entry name" value="D-ISOMER SPECIFIC 2-HYDROXYACID DEHYDROGENASE FAMILY PROTEIN (AFU_ORTHOLOGUE AFUA_1G13630)"/>
    <property type="match status" value="1"/>
</dbReference>
<dbReference type="RefSeq" id="WP_260115766.1">
    <property type="nucleotide sequence ID" value="NZ_CP093360.1"/>
</dbReference>
<accession>A0A976RQM8</accession>
<gene>
    <name evidence="6" type="ORF">MOO44_01150</name>
</gene>
<dbReference type="PANTHER" id="PTHR43761:SF1">
    <property type="entry name" value="D-ISOMER SPECIFIC 2-HYDROXYACID DEHYDROGENASE CATALYTIC DOMAIN-CONTAINING PROTEIN-RELATED"/>
    <property type="match status" value="1"/>
</dbReference>
<dbReference type="InterPro" id="IPR029753">
    <property type="entry name" value="D-isomer_DH_CS"/>
</dbReference>
<dbReference type="EMBL" id="CP093360">
    <property type="protein sequence ID" value="UQS85957.1"/>
    <property type="molecule type" value="Genomic_DNA"/>
</dbReference>
<evidence type="ECO:0000313" key="7">
    <source>
        <dbReference type="Proteomes" id="UP000831181"/>
    </source>
</evidence>
<dbReference type="CDD" id="cd12172">
    <property type="entry name" value="PGDH_like_2"/>
    <property type="match status" value="1"/>
</dbReference>
<evidence type="ECO:0000313" key="6">
    <source>
        <dbReference type="EMBL" id="UQS85957.1"/>
    </source>
</evidence>
<evidence type="ECO:0000256" key="4">
    <source>
        <dbReference type="RuleBase" id="RU003719"/>
    </source>
</evidence>
<evidence type="ECO:0000259" key="5">
    <source>
        <dbReference type="SMART" id="SM00997"/>
    </source>
</evidence>
<dbReference type="InterPro" id="IPR036291">
    <property type="entry name" value="NAD(P)-bd_dom_sf"/>
</dbReference>
<keyword evidence="7" id="KW-1185">Reference proteome</keyword>
<keyword evidence="3" id="KW-0520">NAD</keyword>
<keyword evidence="6" id="KW-0614">Plasmid</keyword>
<dbReference type="GO" id="GO:0047545">
    <property type="term" value="F:(S)-2-hydroxyglutarate dehydrogenase activity"/>
    <property type="evidence" value="ECO:0007669"/>
    <property type="project" value="UniProtKB-ARBA"/>
</dbReference>
<dbReference type="Proteomes" id="UP000831181">
    <property type="component" value="Plasmid p1unnamed"/>
</dbReference>
<dbReference type="InterPro" id="IPR050418">
    <property type="entry name" value="D-iso_2-hydroxyacid_DH_PdxB"/>
</dbReference>
<dbReference type="SMART" id="SM00997">
    <property type="entry name" value="AdoHcyase_NAD"/>
    <property type="match status" value="1"/>
</dbReference>
<keyword evidence="2 4" id="KW-0560">Oxidoreductase</keyword>
<dbReference type="GO" id="GO:0006564">
    <property type="term" value="P:L-serine biosynthetic process"/>
    <property type="evidence" value="ECO:0007669"/>
    <property type="project" value="UniProtKB-ARBA"/>
</dbReference>
<dbReference type="AlphaFoldDB" id="A0A976RQM8"/>
<evidence type="ECO:0000256" key="1">
    <source>
        <dbReference type="ARBA" id="ARBA00005854"/>
    </source>
</evidence>
<dbReference type="InterPro" id="IPR006139">
    <property type="entry name" value="D-isomer_2_OHA_DH_cat_dom"/>
</dbReference>
<proteinExistence type="inferred from homology"/>
<dbReference type="GO" id="GO:0051287">
    <property type="term" value="F:NAD binding"/>
    <property type="evidence" value="ECO:0007669"/>
    <property type="project" value="InterPro"/>
</dbReference>